<dbReference type="GO" id="GO:0006139">
    <property type="term" value="P:nucleobase-containing compound metabolic process"/>
    <property type="evidence" value="ECO:0007669"/>
    <property type="project" value="InterPro"/>
</dbReference>
<dbReference type="SMART" id="SM00491">
    <property type="entry name" value="HELICc2"/>
    <property type="match status" value="1"/>
</dbReference>
<keyword evidence="1" id="KW-0547">Nucleotide-binding</keyword>
<dbReference type="SUPFAM" id="SSF52540">
    <property type="entry name" value="P-loop containing nucleoside triphosphate hydrolases"/>
    <property type="match status" value="1"/>
</dbReference>
<dbReference type="GO" id="GO:0016818">
    <property type="term" value="F:hydrolase activity, acting on acid anhydrides, in phosphorus-containing anhydrides"/>
    <property type="evidence" value="ECO:0007669"/>
    <property type="project" value="InterPro"/>
</dbReference>
<keyword evidence="6" id="KW-0347">Helicase</keyword>
<comment type="caution">
    <text evidence="6">The sequence shown here is derived from an EMBL/GenBank/DDBJ whole genome shotgun (WGS) entry which is preliminary data.</text>
</comment>
<dbReference type="PANTHER" id="PTHR11472:SF57">
    <property type="entry name" value="ATP-DEPENDENT HELICASE YPVA-RELATED"/>
    <property type="match status" value="1"/>
</dbReference>
<dbReference type="OrthoDB" id="9803913at2"/>
<name>A0A081LDQ4_9BACI</name>
<dbReference type="Pfam" id="PF13307">
    <property type="entry name" value="Helicase_C_2"/>
    <property type="match status" value="1"/>
</dbReference>
<evidence type="ECO:0000313" key="6">
    <source>
        <dbReference type="EMBL" id="KEP27380.1"/>
    </source>
</evidence>
<dbReference type="InterPro" id="IPR027417">
    <property type="entry name" value="P-loop_NTPase"/>
</dbReference>
<evidence type="ECO:0000259" key="5">
    <source>
        <dbReference type="PROSITE" id="PS51193"/>
    </source>
</evidence>
<dbReference type="PANTHER" id="PTHR11472">
    <property type="entry name" value="DNA REPAIR DEAD HELICASE RAD3/XP-D SUBFAMILY MEMBER"/>
    <property type="match status" value="1"/>
</dbReference>
<dbReference type="PROSITE" id="PS51193">
    <property type="entry name" value="HELICASE_ATP_BIND_2"/>
    <property type="match status" value="1"/>
</dbReference>
<keyword evidence="7" id="KW-1185">Reference proteome</keyword>
<dbReference type="RefSeq" id="WP_034319042.1">
    <property type="nucleotide sequence ID" value="NZ_JOTP01000004.1"/>
</dbReference>
<keyword evidence="3" id="KW-0067">ATP-binding</keyword>
<sequence>MTASRLPFSLSKEHNFYEELGNWIGDVFYDILPEKGFDLRDEQIFMAFQLERAFKEKSVMFAEAGVGTGKTIVYLLFAVTYARYTGKPAIIACADETLIEQLVKQEGDIYKIANHLDIQIDARLSKSHDQYLCLKKLEKTMQREDDEKWLDSYESLPSFVHESHGMQTFYPYGDRKEYPELSNDEWSRIGYDSFQDCLTCDMRHRCGLNLSRDHYRKAADLIICSHDFYMEHVWTKESRKREGQLPLLPEHSSVVFDEGHLLEFAAQKALTYRVKQSTLETFLERLLQNDIREEFAELVEDALATNDEFFYLLKTNAKEVKGSHRLEIGRVDEVKRSASELCDLLEKIGEALVFESEMYTIDQYELSVVEEYIEQMAYSLSLYQKNAISWLEKQELDTTFVVMPKTVAEVLGEKVFSQKRPYIFSSATLSENQSFDYLAESLGIKDYLSMSVASPYDYDEQMQIYFHGIQQPVLDPEAKGQQVITQLKDNGGRSLILFPSFDELHLFRKQLEASNESLPFQVYFEGDEEISTIVQKFQADETSVLCSVHLWEGLDIPGQSLTNVVIWGLPYPPHDPVFEAKRNESKDAYAEVDLPYMLLRLRQGIGRLIRTSQDAGSIHIYFDGKEDKELQSKIESVLPVKPVITSL</sequence>
<evidence type="ECO:0000256" key="3">
    <source>
        <dbReference type="ARBA" id="ARBA00022840"/>
    </source>
</evidence>
<dbReference type="InterPro" id="IPR014013">
    <property type="entry name" value="Helic_SF1/SF2_ATP-bd_DinG/Rad3"/>
</dbReference>
<dbReference type="Proteomes" id="UP000028091">
    <property type="component" value="Unassembled WGS sequence"/>
</dbReference>
<proteinExistence type="inferred from homology"/>
<dbReference type="InterPro" id="IPR006555">
    <property type="entry name" value="ATP-dep_Helicase_C"/>
</dbReference>
<dbReference type="InterPro" id="IPR045028">
    <property type="entry name" value="DinG/Rad3-like"/>
</dbReference>
<keyword evidence="2" id="KW-0378">Hydrolase</keyword>
<accession>A0A081LDQ4</accession>
<evidence type="ECO:0000256" key="1">
    <source>
        <dbReference type="ARBA" id="ARBA00022741"/>
    </source>
</evidence>
<protein>
    <submittedName>
        <fullName evidence="6">ATP-dependent helicase</fullName>
    </submittedName>
</protein>
<comment type="similarity">
    <text evidence="4">Belongs to the helicase family. DinG subfamily.</text>
</comment>
<feature type="domain" description="Helicase ATP-binding" evidence="5">
    <location>
        <begin position="29"/>
        <end position="303"/>
    </location>
</feature>
<dbReference type="GO" id="GO:0003678">
    <property type="term" value="F:DNA helicase activity"/>
    <property type="evidence" value="ECO:0007669"/>
    <property type="project" value="TreeGrafter"/>
</dbReference>
<dbReference type="EMBL" id="JOTP01000004">
    <property type="protein sequence ID" value="KEP27380.1"/>
    <property type="molecule type" value="Genomic_DNA"/>
</dbReference>
<dbReference type="AlphaFoldDB" id="A0A081LDQ4"/>
<gene>
    <name evidence="6" type="ORF">BA70_13700</name>
</gene>
<evidence type="ECO:0000313" key="7">
    <source>
        <dbReference type="Proteomes" id="UP000028091"/>
    </source>
</evidence>
<reference evidence="6 7" key="1">
    <citation type="submission" date="2012-09" db="EMBL/GenBank/DDBJ databases">
        <title>Genome Sequence of Bacillus sp. DW5-4.</title>
        <authorList>
            <person name="Lai Q."/>
            <person name="Liu Y."/>
            <person name="Shao Z."/>
        </authorList>
    </citation>
    <scope>NUCLEOTIDE SEQUENCE [LARGE SCALE GENOMIC DNA]</scope>
    <source>
        <strain evidence="6 7">DW5-4</strain>
    </source>
</reference>
<evidence type="ECO:0000256" key="4">
    <source>
        <dbReference type="ARBA" id="ARBA00038058"/>
    </source>
</evidence>
<dbReference type="GO" id="GO:0003676">
    <property type="term" value="F:nucleic acid binding"/>
    <property type="evidence" value="ECO:0007669"/>
    <property type="project" value="InterPro"/>
</dbReference>
<dbReference type="Gene3D" id="3.40.50.300">
    <property type="entry name" value="P-loop containing nucleotide triphosphate hydrolases"/>
    <property type="match status" value="2"/>
</dbReference>
<dbReference type="eggNOG" id="COG1199">
    <property type="taxonomic scope" value="Bacteria"/>
</dbReference>
<evidence type="ECO:0000256" key="2">
    <source>
        <dbReference type="ARBA" id="ARBA00022801"/>
    </source>
</evidence>
<dbReference type="GO" id="GO:0005524">
    <property type="term" value="F:ATP binding"/>
    <property type="evidence" value="ECO:0007669"/>
    <property type="project" value="UniProtKB-KW"/>
</dbReference>
<organism evidence="6 7">
    <name type="scientific">Bacillus zhangzhouensis</name>
    <dbReference type="NCBI Taxonomy" id="1178540"/>
    <lineage>
        <taxon>Bacteria</taxon>
        <taxon>Bacillati</taxon>
        <taxon>Bacillota</taxon>
        <taxon>Bacilli</taxon>
        <taxon>Bacillales</taxon>
        <taxon>Bacillaceae</taxon>
        <taxon>Bacillus</taxon>
    </lineage>
</organism>